<gene>
    <name evidence="13" type="primary">LOC117642523</name>
</gene>
<dbReference type="InterPro" id="IPR002048">
    <property type="entry name" value="EF_hand_dom"/>
</dbReference>
<dbReference type="PANTHER" id="PTHR10827:SF98">
    <property type="entry name" value="45 KDA CALCIUM-BINDING PROTEIN"/>
    <property type="match status" value="1"/>
</dbReference>
<evidence type="ECO:0000256" key="8">
    <source>
        <dbReference type="ARBA" id="ARBA00023817"/>
    </source>
</evidence>
<keyword evidence="5" id="KW-0333">Golgi apparatus</keyword>
<organism evidence="13">
    <name type="scientific">Thrips palmi</name>
    <name type="common">Melon thrips</name>
    <dbReference type="NCBI Taxonomy" id="161013"/>
    <lineage>
        <taxon>Eukaryota</taxon>
        <taxon>Metazoa</taxon>
        <taxon>Ecdysozoa</taxon>
        <taxon>Arthropoda</taxon>
        <taxon>Hexapoda</taxon>
        <taxon>Insecta</taxon>
        <taxon>Pterygota</taxon>
        <taxon>Neoptera</taxon>
        <taxon>Paraneoptera</taxon>
        <taxon>Thysanoptera</taxon>
        <taxon>Terebrantia</taxon>
        <taxon>Thripoidea</taxon>
        <taxon>Thripidae</taxon>
        <taxon>Thrips</taxon>
    </lineage>
</organism>
<evidence type="ECO:0000313" key="13">
    <source>
        <dbReference type="RefSeq" id="XP_034236673.1"/>
    </source>
</evidence>
<keyword evidence="10" id="KW-0812">Transmembrane</keyword>
<evidence type="ECO:0000256" key="6">
    <source>
        <dbReference type="ARBA" id="ARBA00023180"/>
    </source>
</evidence>
<feature type="transmembrane region" description="Helical" evidence="10">
    <location>
        <begin position="12"/>
        <end position="32"/>
    </location>
</feature>
<dbReference type="SMART" id="SM00054">
    <property type="entry name" value="EFh"/>
    <property type="match status" value="3"/>
</dbReference>
<dbReference type="FunCoup" id="A0A6P8YAJ6">
    <property type="interactions" value="702"/>
</dbReference>
<dbReference type="Gene3D" id="1.10.238.10">
    <property type="entry name" value="EF-hand"/>
    <property type="match status" value="3"/>
</dbReference>
<keyword evidence="10" id="KW-0472">Membrane</keyword>
<keyword evidence="4" id="KW-0106">Calcium</keyword>
<dbReference type="OrthoDB" id="9978834at2759"/>
<dbReference type="InterPro" id="IPR027240">
    <property type="entry name" value="CAB45_EFh"/>
</dbReference>
<dbReference type="GO" id="GO:0017156">
    <property type="term" value="P:calcium-ion regulated exocytosis"/>
    <property type="evidence" value="ECO:0007669"/>
    <property type="project" value="TreeGrafter"/>
</dbReference>
<dbReference type="CDD" id="cd16225">
    <property type="entry name" value="EFh_CREC_cab45"/>
    <property type="match status" value="1"/>
</dbReference>
<evidence type="ECO:0000256" key="1">
    <source>
        <dbReference type="ARBA" id="ARBA00022723"/>
    </source>
</evidence>
<dbReference type="CTD" id="42303"/>
<dbReference type="InterPro" id="IPR018247">
    <property type="entry name" value="EF_Hand_1_Ca_BS"/>
</dbReference>
<evidence type="ECO:0000256" key="4">
    <source>
        <dbReference type="ARBA" id="ARBA00022837"/>
    </source>
</evidence>
<evidence type="ECO:0000259" key="11">
    <source>
        <dbReference type="PROSITE" id="PS50222"/>
    </source>
</evidence>
<dbReference type="GO" id="GO:0005796">
    <property type="term" value="C:Golgi lumen"/>
    <property type="evidence" value="ECO:0007669"/>
    <property type="project" value="UniProtKB-SubCell"/>
</dbReference>
<evidence type="ECO:0000256" key="7">
    <source>
        <dbReference type="ARBA" id="ARBA00023769"/>
    </source>
</evidence>
<sequence length="356" mass="41203">MGFHCYSVCERWSVCVSALIYLSFLGLVWTLALPLRPLNPIHGFSEDNHITETLLGRPPDHLEGVRIERDGDINKNFRKEIFIGEGEFERRKEEDPKELLEDIFARADTNNDSFLVHSELSHWIEAKIHQHINQAHAENYILFASVDVNPRNGLVSWEEYHQFFLKQRGYSKIYAENHDKHHSGLDRKTKEAIMRDKAAWSEASRMNPEQLTVDEFLSFRHPESSHATILTLVEELFDKFDQNGDQILTEDEFSHLQMEGDGDKSGETINQGEEDRRAEFRAEIDKNKDGKADRRELLMYIDPINPRHAREEAETLIALADVNHDGALSLVEILNKMDLFLGSKMVDTAKSFHDEF</sequence>
<keyword evidence="1" id="KW-0479">Metal-binding</keyword>
<dbReference type="Proteomes" id="UP000515158">
    <property type="component" value="Unplaced"/>
</dbReference>
<keyword evidence="6" id="KW-0325">Glycoprotein</keyword>
<keyword evidence="3" id="KW-0677">Repeat</keyword>
<keyword evidence="12" id="KW-1185">Reference proteome</keyword>
<keyword evidence="10" id="KW-1133">Transmembrane helix</keyword>
<feature type="domain" description="EF-hand" evidence="11">
    <location>
        <begin position="308"/>
        <end position="343"/>
    </location>
</feature>
<dbReference type="AlphaFoldDB" id="A0A6P8YAJ6"/>
<evidence type="ECO:0000256" key="10">
    <source>
        <dbReference type="SAM" id="Phobius"/>
    </source>
</evidence>
<reference evidence="13" key="1">
    <citation type="submission" date="2025-08" db="UniProtKB">
        <authorList>
            <consortium name="RefSeq"/>
        </authorList>
    </citation>
    <scope>IDENTIFICATION</scope>
    <source>
        <tissue evidence="13">Total insect</tissue>
    </source>
</reference>
<dbReference type="PROSITE" id="PS50222">
    <property type="entry name" value="EF_HAND_2"/>
    <property type="match status" value="2"/>
</dbReference>
<dbReference type="GO" id="GO:0005783">
    <property type="term" value="C:endoplasmic reticulum"/>
    <property type="evidence" value="ECO:0007669"/>
    <property type="project" value="TreeGrafter"/>
</dbReference>
<evidence type="ECO:0000256" key="3">
    <source>
        <dbReference type="ARBA" id="ARBA00022737"/>
    </source>
</evidence>
<evidence type="ECO:0000256" key="2">
    <source>
        <dbReference type="ARBA" id="ARBA00022729"/>
    </source>
</evidence>
<dbReference type="PANTHER" id="PTHR10827">
    <property type="entry name" value="RETICULOCALBIN"/>
    <property type="match status" value="1"/>
</dbReference>
<dbReference type="GeneID" id="117642523"/>
<dbReference type="InterPro" id="IPR011992">
    <property type="entry name" value="EF-hand-dom_pair"/>
</dbReference>
<accession>A0A6P8YAJ6</accession>
<evidence type="ECO:0000256" key="5">
    <source>
        <dbReference type="ARBA" id="ARBA00023034"/>
    </source>
</evidence>
<dbReference type="SUPFAM" id="SSF47473">
    <property type="entry name" value="EF-hand"/>
    <property type="match status" value="2"/>
</dbReference>
<evidence type="ECO:0000256" key="9">
    <source>
        <dbReference type="ARBA" id="ARBA00031511"/>
    </source>
</evidence>
<protein>
    <recommendedName>
        <fullName evidence="8">45 kDa calcium-binding protein</fullName>
    </recommendedName>
    <alternativeName>
        <fullName evidence="9">Stromal cell-derived factor 4</fullName>
    </alternativeName>
</protein>
<dbReference type="GO" id="GO:0005509">
    <property type="term" value="F:calcium ion binding"/>
    <property type="evidence" value="ECO:0007669"/>
    <property type="project" value="InterPro"/>
</dbReference>
<feature type="domain" description="EF-hand" evidence="11">
    <location>
        <begin position="228"/>
        <end position="263"/>
    </location>
</feature>
<dbReference type="RefSeq" id="XP_034236673.1">
    <property type="nucleotide sequence ID" value="XM_034380782.1"/>
</dbReference>
<name>A0A6P8YAJ6_THRPL</name>
<dbReference type="InParanoid" id="A0A6P8YAJ6"/>
<keyword evidence="2" id="KW-0732">Signal</keyword>
<comment type="subcellular location">
    <subcellularLocation>
        <location evidence="7">Golgi apparatus lumen</location>
    </subcellularLocation>
</comment>
<dbReference type="PROSITE" id="PS00018">
    <property type="entry name" value="EF_HAND_1"/>
    <property type="match status" value="2"/>
</dbReference>
<proteinExistence type="predicted"/>
<evidence type="ECO:0000313" key="12">
    <source>
        <dbReference type="Proteomes" id="UP000515158"/>
    </source>
</evidence>
<dbReference type="KEGG" id="tpal:117642523"/>